<feature type="compositionally biased region" description="Low complexity" evidence="1">
    <location>
        <begin position="1"/>
        <end position="10"/>
    </location>
</feature>
<protein>
    <submittedName>
        <fullName evidence="3">Uncharacterized protein</fullName>
    </submittedName>
</protein>
<keyword evidence="2" id="KW-1133">Transmembrane helix</keyword>
<dbReference type="EMBL" id="BRYB01002113">
    <property type="protein sequence ID" value="GMI39860.1"/>
    <property type="molecule type" value="Genomic_DNA"/>
</dbReference>
<evidence type="ECO:0000256" key="1">
    <source>
        <dbReference type="SAM" id="MobiDB-lite"/>
    </source>
</evidence>
<feature type="transmembrane region" description="Helical" evidence="2">
    <location>
        <begin position="861"/>
        <end position="883"/>
    </location>
</feature>
<dbReference type="InterPro" id="IPR023393">
    <property type="entry name" value="START-like_dom_sf"/>
</dbReference>
<accession>A0ABQ6N4K8</accession>
<organism evidence="3 4">
    <name type="scientific">Tetraparma gracilis</name>
    <dbReference type="NCBI Taxonomy" id="2962635"/>
    <lineage>
        <taxon>Eukaryota</taxon>
        <taxon>Sar</taxon>
        <taxon>Stramenopiles</taxon>
        <taxon>Ochrophyta</taxon>
        <taxon>Bolidophyceae</taxon>
        <taxon>Parmales</taxon>
        <taxon>Triparmaceae</taxon>
        <taxon>Tetraparma</taxon>
    </lineage>
</organism>
<feature type="transmembrane region" description="Helical" evidence="2">
    <location>
        <begin position="821"/>
        <end position="841"/>
    </location>
</feature>
<gene>
    <name evidence="3" type="ORF">TeGR_g2686</name>
</gene>
<name>A0ABQ6N4K8_9STRA</name>
<keyword evidence="2" id="KW-0812">Transmembrane</keyword>
<reference evidence="3 4" key="1">
    <citation type="journal article" date="2023" name="Commun. Biol.">
        <title>Genome analysis of Parmales, the sister group of diatoms, reveals the evolutionary specialization of diatoms from phago-mixotrophs to photoautotrophs.</title>
        <authorList>
            <person name="Ban H."/>
            <person name="Sato S."/>
            <person name="Yoshikawa S."/>
            <person name="Yamada K."/>
            <person name="Nakamura Y."/>
            <person name="Ichinomiya M."/>
            <person name="Sato N."/>
            <person name="Blanc-Mathieu R."/>
            <person name="Endo H."/>
            <person name="Kuwata A."/>
            <person name="Ogata H."/>
        </authorList>
    </citation>
    <scope>NUCLEOTIDE SEQUENCE [LARGE SCALE GENOMIC DNA]</scope>
</reference>
<feature type="compositionally biased region" description="Pro residues" evidence="1">
    <location>
        <begin position="30"/>
        <end position="49"/>
    </location>
</feature>
<evidence type="ECO:0000313" key="4">
    <source>
        <dbReference type="Proteomes" id="UP001165060"/>
    </source>
</evidence>
<feature type="transmembrane region" description="Helical" evidence="2">
    <location>
        <begin position="679"/>
        <end position="699"/>
    </location>
</feature>
<proteinExistence type="predicted"/>
<comment type="caution">
    <text evidence="3">The sequence shown here is derived from an EMBL/GenBank/DDBJ whole genome shotgun (WGS) entry which is preliminary data.</text>
</comment>
<feature type="transmembrane region" description="Helical" evidence="2">
    <location>
        <begin position="654"/>
        <end position="672"/>
    </location>
</feature>
<sequence length="1001" mass="109852">MRIQPSSAPVSPAPPPSPRVPHASGSPDQITPPNPSVPPAPSPAPPPSHKVPSNPLVDRIVSAQSALSSPIFRALSQGEKGEPDDTHTQRSVGVDPDFYDMVDDNIITILLDACKPLFNLVSSSSPDSKPSTMKPADLLMSTATLIIAAGFKMKEQARQEMAEEDLGGGMFDEDVRDMRDFAAKVASEPQVYDADERQQLDESLAFFNKPSSLKKYKTGTKLYSAKITDKGEVRERLEVAVRAPPEQIVSYYMGNTHQFAKRNATYGGGFGMGERRNNHSLVAGGTLSMPHPFQNRLIVIKTLWEKLDNDTFFLLQVPSTHGSIPSPENVVRTTNMRLMKLTGIGPSLTKCEMVGSMNLNGSIPARINTIVTLPYMTRQPISLVNYFTSVRRADAFNEGDGKVLGQLLFLKLHKHRKNGDLLNEKILDVIRTTNVLRSAQAKYRFFDEFLFHIIKNKMKMGASQTSFMVNTHLVALTASEAGRIARSFPMVMMANATAAAAVDEFIMTYQALGELDREYVWFRPMLAAIATELMSAVAWGVKFRAWLGAGVSAADALSDAYMIKTFYDAGDTSNAKGLLAMVGANLAFQSIVVYVQTHGLKKDKWRTMLFEMLTVLSFVKPGVDAHRVASGAEQLPGAAFGPLSEMLYTKCGELFFEAIPGLILQLVALLNADQASNIAIGSILVSIASTALTSTTMFWDADTDPGARKWSPDFFGIVPDAGRGSAFAALFTMGVLQVIAKAGAIALLAVTNGSWLLRYVFADHALHLVYRIARRDIVYYVPVPSAPSYAFAPLSRIIQKTITDFTGSLVFRLPLILGGSYWLFNLAMSQASVFVCVHLYLEYADGPKSGGDKIAAGTLWAGAGMLLAGWLVTWIFFVFRIAVPKYRHTLWSWTSGRQGVHDEFLKGKDDEAKFDIFRRNLLLWEGDIGEEVTAWTAENWARWKDEKPAWFKTENVPDHFVPAAELQQLGHNRKRRGSAAGSVRESFREVGGGGGEGGEEE</sequence>
<feature type="region of interest" description="Disordered" evidence="1">
    <location>
        <begin position="971"/>
        <end position="1001"/>
    </location>
</feature>
<feature type="compositionally biased region" description="Gly residues" evidence="1">
    <location>
        <begin position="990"/>
        <end position="1001"/>
    </location>
</feature>
<dbReference type="Proteomes" id="UP001165060">
    <property type="component" value="Unassembled WGS sequence"/>
</dbReference>
<evidence type="ECO:0000313" key="3">
    <source>
        <dbReference type="EMBL" id="GMI39860.1"/>
    </source>
</evidence>
<dbReference type="SUPFAM" id="SSF55961">
    <property type="entry name" value="Bet v1-like"/>
    <property type="match status" value="1"/>
</dbReference>
<feature type="transmembrane region" description="Helical" evidence="2">
    <location>
        <begin position="726"/>
        <end position="750"/>
    </location>
</feature>
<keyword evidence="4" id="KW-1185">Reference proteome</keyword>
<feature type="region of interest" description="Disordered" evidence="1">
    <location>
        <begin position="1"/>
        <end position="55"/>
    </location>
</feature>
<keyword evidence="2" id="KW-0472">Membrane</keyword>
<evidence type="ECO:0000256" key="2">
    <source>
        <dbReference type="SAM" id="Phobius"/>
    </source>
</evidence>
<dbReference type="Gene3D" id="3.30.530.20">
    <property type="match status" value="1"/>
</dbReference>